<evidence type="ECO:0000313" key="5">
    <source>
        <dbReference type="Proteomes" id="UP000799779"/>
    </source>
</evidence>
<reference evidence="4" key="1">
    <citation type="journal article" date="2020" name="Stud. Mycol.">
        <title>101 Dothideomycetes genomes: a test case for predicting lifestyles and emergence of pathogens.</title>
        <authorList>
            <person name="Haridas S."/>
            <person name="Albert R."/>
            <person name="Binder M."/>
            <person name="Bloem J."/>
            <person name="Labutti K."/>
            <person name="Salamov A."/>
            <person name="Andreopoulos B."/>
            <person name="Baker S."/>
            <person name="Barry K."/>
            <person name="Bills G."/>
            <person name="Bluhm B."/>
            <person name="Cannon C."/>
            <person name="Castanera R."/>
            <person name="Culley D."/>
            <person name="Daum C."/>
            <person name="Ezra D."/>
            <person name="Gonzalez J."/>
            <person name="Henrissat B."/>
            <person name="Kuo A."/>
            <person name="Liang C."/>
            <person name="Lipzen A."/>
            <person name="Lutzoni F."/>
            <person name="Magnuson J."/>
            <person name="Mondo S."/>
            <person name="Nolan M."/>
            <person name="Ohm R."/>
            <person name="Pangilinan J."/>
            <person name="Park H.-J."/>
            <person name="Ramirez L."/>
            <person name="Alfaro M."/>
            <person name="Sun H."/>
            <person name="Tritt A."/>
            <person name="Yoshinaga Y."/>
            <person name="Zwiers L.-H."/>
            <person name="Turgeon B."/>
            <person name="Goodwin S."/>
            <person name="Spatafora J."/>
            <person name="Crous P."/>
            <person name="Grigoriev I."/>
        </authorList>
    </citation>
    <scope>NUCLEOTIDE SEQUENCE</scope>
    <source>
        <strain evidence="4">CBS 123094</strain>
    </source>
</reference>
<dbReference type="GO" id="GO:0005783">
    <property type="term" value="C:endoplasmic reticulum"/>
    <property type="evidence" value="ECO:0007669"/>
    <property type="project" value="TreeGrafter"/>
</dbReference>
<evidence type="ECO:0000256" key="2">
    <source>
        <dbReference type="ARBA" id="ARBA00022857"/>
    </source>
</evidence>
<evidence type="ECO:0000313" key="4">
    <source>
        <dbReference type="EMBL" id="KAF1993271.1"/>
    </source>
</evidence>
<dbReference type="PANTHER" id="PTHR44169:SF6">
    <property type="entry name" value="NADPH-DEPENDENT 1-ACYLDIHYDROXYACETONE PHOSPHATE REDUCTASE"/>
    <property type="match status" value="1"/>
</dbReference>
<dbReference type="EMBL" id="ML977716">
    <property type="protein sequence ID" value="KAF1993271.1"/>
    <property type="molecule type" value="Genomic_DNA"/>
</dbReference>
<proteinExistence type="inferred from homology"/>
<protein>
    <submittedName>
        <fullName evidence="4">NAD(P)-binding protein</fullName>
    </submittedName>
</protein>
<dbReference type="PROSITE" id="PS00061">
    <property type="entry name" value="ADH_SHORT"/>
    <property type="match status" value="1"/>
</dbReference>
<dbReference type="Gene3D" id="3.40.50.720">
    <property type="entry name" value="NAD(P)-binding Rossmann-like Domain"/>
    <property type="match status" value="1"/>
</dbReference>
<dbReference type="PANTHER" id="PTHR44169">
    <property type="entry name" value="NADPH-DEPENDENT 1-ACYLDIHYDROXYACETONE PHOSPHATE REDUCTASE"/>
    <property type="match status" value="1"/>
</dbReference>
<dbReference type="Pfam" id="PF00106">
    <property type="entry name" value="adh_short"/>
    <property type="match status" value="1"/>
</dbReference>
<name>A0A6A5VZG4_9PLEO</name>
<gene>
    <name evidence="4" type="ORF">P154DRAFT_450672</name>
</gene>
<accession>A0A6A5VZG4</accession>
<sequence>MAPKTVLITGCSDNGIGSAIGKTFHKRGYHVFATARVPAKMTWIEGLDNITVLSLDITKSVDIKAAVDAVAKATGGNLDHLINNAARNHFMPVLDVQIDAVRDLFETNYFGTLAVTQAFAPLLVKAKGQATFITSISGHVNTPWMCLYASSKRAIEILADTLRLELAPFGVSVLNVLTGGVKSSGQTYFKDFKLPEGSLYTNIEEIIYSRANGGDGMPRMDTMEYATAVVDEIETGKSGRFWYGTYAEEVKQGTTAVAVPLEAMDSQMIQGTGLDRWKT</sequence>
<dbReference type="GO" id="GO:0004806">
    <property type="term" value="F:triacylglycerol lipase activity"/>
    <property type="evidence" value="ECO:0007669"/>
    <property type="project" value="TreeGrafter"/>
</dbReference>
<dbReference type="InterPro" id="IPR020904">
    <property type="entry name" value="Sc_DH/Rdtase_CS"/>
</dbReference>
<dbReference type="InterPro" id="IPR036291">
    <property type="entry name" value="NAD(P)-bd_dom_sf"/>
</dbReference>
<dbReference type="GO" id="GO:0006654">
    <property type="term" value="P:phosphatidic acid biosynthetic process"/>
    <property type="evidence" value="ECO:0007669"/>
    <property type="project" value="TreeGrafter"/>
</dbReference>
<evidence type="ECO:0000256" key="3">
    <source>
        <dbReference type="ARBA" id="ARBA00023002"/>
    </source>
</evidence>
<dbReference type="GO" id="GO:0019433">
    <property type="term" value="P:triglyceride catabolic process"/>
    <property type="evidence" value="ECO:0007669"/>
    <property type="project" value="TreeGrafter"/>
</dbReference>
<dbReference type="AlphaFoldDB" id="A0A6A5VZG4"/>
<keyword evidence="2" id="KW-0521">NADP</keyword>
<organism evidence="4 5">
    <name type="scientific">Amniculicola lignicola CBS 123094</name>
    <dbReference type="NCBI Taxonomy" id="1392246"/>
    <lineage>
        <taxon>Eukaryota</taxon>
        <taxon>Fungi</taxon>
        <taxon>Dikarya</taxon>
        <taxon>Ascomycota</taxon>
        <taxon>Pezizomycotina</taxon>
        <taxon>Dothideomycetes</taxon>
        <taxon>Pleosporomycetidae</taxon>
        <taxon>Pleosporales</taxon>
        <taxon>Amniculicolaceae</taxon>
        <taxon>Amniculicola</taxon>
    </lineage>
</organism>
<dbReference type="InterPro" id="IPR002347">
    <property type="entry name" value="SDR_fam"/>
</dbReference>
<dbReference type="GO" id="GO:0000140">
    <property type="term" value="F:acylglycerone-phosphate reductase (NADP+) activity"/>
    <property type="evidence" value="ECO:0007669"/>
    <property type="project" value="TreeGrafter"/>
</dbReference>
<keyword evidence="5" id="KW-1185">Reference proteome</keyword>
<comment type="similarity">
    <text evidence="1">Belongs to the short-chain dehydrogenases/reductases (SDR) family.</text>
</comment>
<dbReference type="GO" id="GO:0005811">
    <property type="term" value="C:lipid droplet"/>
    <property type="evidence" value="ECO:0007669"/>
    <property type="project" value="TreeGrafter"/>
</dbReference>
<dbReference type="OrthoDB" id="2102561at2759"/>
<keyword evidence="3" id="KW-0560">Oxidoreductase</keyword>
<dbReference type="SUPFAM" id="SSF51735">
    <property type="entry name" value="NAD(P)-binding Rossmann-fold domains"/>
    <property type="match status" value="1"/>
</dbReference>
<dbReference type="PRINTS" id="PR00081">
    <property type="entry name" value="GDHRDH"/>
</dbReference>
<evidence type="ECO:0000256" key="1">
    <source>
        <dbReference type="ARBA" id="ARBA00006484"/>
    </source>
</evidence>
<dbReference type="Proteomes" id="UP000799779">
    <property type="component" value="Unassembled WGS sequence"/>
</dbReference>